<dbReference type="Gene3D" id="1.10.3430.10">
    <property type="entry name" value="Ammonium transporter AmtB like domains"/>
    <property type="match status" value="1"/>
</dbReference>
<feature type="transmembrane region" description="Helical" evidence="6">
    <location>
        <begin position="395"/>
        <end position="417"/>
    </location>
</feature>
<keyword evidence="4 6" id="KW-0472">Membrane</keyword>
<feature type="transmembrane region" description="Helical" evidence="6">
    <location>
        <begin position="86"/>
        <end position="110"/>
    </location>
</feature>
<feature type="transmembrane region" description="Helical" evidence="6">
    <location>
        <begin position="259"/>
        <end position="280"/>
    </location>
</feature>
<evidence type="ECO:0000256" key="1">
    <source>
        <dbReference type="ARBA" id="ARBA00004141"/>
    </source>
</evidence>
<feature type="compositionally biased region" description="Acidic residues" evidence="5">
    <location>
        <begin position="442"/>
        <end position="452"/>
    </location>
</feature>
<name>F2DYY3_HORVV</name>
<dbReference type="InterPro" id="IPR029020">
    <property type="entry name" value="Ammonium/urea_transptr"/>
</dbReference>
<evidence type="ECO:0000256" key="2">
    <source>
        <dbReference type="ARBA" id="ARBA00022692"/>
    </source>
</evidence>
<feature type="region of interest" description="Disordered" evidence="5">
    <location>
        <begin position="442"/>
        <end position="466"/>
    </location>
</feature>
<evidence type="ECO:0000256" key="3">
    <source>
        <dbReference type="ARBA" id="ARBA00022989"/>
    </source>
</evidence>
<dbReference type="SUPFAM" id="SSF111352">
    <property type="entry name" value="Ammonium transporter"/>
    <property type="match status" value="1"/>
</dbReference>
<evidence type="ECO:0000313" key="7">
    <source>
        <dbReference type="EMBL" id="BAK00305.1"/>
    </source>
</evidence>
<accession>F2DYY3</accession>
<keyword evidence="2 6" id="KW-0812">Transmembrane</keyword>
<evidence type="ECO:0000256" key="4">
    <source>
        <dbReference type="ARBA" id="ARBA00023136"/>
    </source>
</evidence>
<dbReference type="EMBL" id="AK369103">
    <property type="protein sequence ID" value="BAK00305.1"/>
    <property type="molecule type" value="mRNA"/>
</dbReference>
<feature type="transmembrane region" description="Helical" evidence="6">
    <location>
        <begin position="292"/>
        <end position="310"/>
    </location>
</feature>
<dbReference type="GO" id="GO:0005886">
    <property type="term" value="C:plasma membrane"/>
    <property type="evidence" value="ECO:0007669"/>
    <property type="project" value="InterPro"/>
</dbReference>
<sequence>MNSSKKRQLEAAKAWDIQRGRFFAVFLLLFEIGIMFAYGFSSTFAPFTATTPQSDFSNQIILYTFTALLAILGYGLLIAYSDNSAVAGLTTTLIVIAVSVQLTPMLLRFWDNAFSGFSGSLQLTLAIERTTMVQCSSLLLSLTALVGRMGQVETILVVFSYNVGWTLSFIVTQYVQSHKGPSSPALYDDYGTNYVYVFAGVFALITSLILNLKQGRPSSTGSRHSAFISLIGTGFIFACFPFTGILYPNSNNVYRITEGPLSIYFALTASVICTYISSAIFGKLKVGVRESLVGVLSGGVTIAVVAGAINNIGACIAIGAFSGFVSGFWLRIVHPRLNLTRSVDHLGILGPILVCAILGGLGLSPALYQSYNNLSITASGLGAQITDTALMSYQLAYIGIAAGTAIVTGLIAGFISLPFRSSLNDFEFTKLVSSDFGLYKEEEGEQYEEEERPNETGQALQQGQQL</sequence>
<feature type="transmembrane region" description="Helical" evidence="6">
    <location>
        <begin position="194"/>
        <end position="212"/>
    </location>
</feature>
<feature type="compositionally biased region" description="Polar residues" evidence="5">
    <location>
        <begin position="456"/>
        <end position="466"/>
    </location>
</feature>
<feature type="transmembrane region" description="Helical" evidence="6">
    <location>
        <begin position="130"/>
        <end position="147"/>
    </location>
</feature>
<feature type="transmembrane region" description="Helical" evidence="6">
    <location>
        <begin position="154"/>
        <end position="174"/>
    </location>
</feature>
<dbReference type="PRINTS" id="PR00342">
    <property type="entry name" value="RHESUSRHD"/>
</dbReference>
<keyword evidence="3 6" id="KW-1133">Transmembrane helix</keyword>
<feature type="transmembrane region" description="Helical" evidence="6">
    <location>
        <begin position="224"/>
        <end position="247"/>
    </location>
</feature>
<dbReference type="AlphaFoldDB" id="F2DYY3"/>
<feature type="transmembrane region" description="Helical" evidence="6">
    <location>
        <begin position="60"/>
        <end position="79"/>
    </location>
</feature>
<feature type="transmembrane region" description="Helical" evidence="6">
    <location>
        <begin position="21"/>
        <end position="40"/>
    </location>
</feature>
<evidence type="ECO:0000256" key="6">
    <source>
        <dbReference type="SAM" id="Phobius"/>
    </source>
</evidence>
<reference evidence="7" key="1">
    <citation type="journal article" date="2011" name="Plant Physiol.">
        <title>Comprehensive sequence analysis of 24,783 barley full-length cDNAs derived from 12 clone libraries.</title>
        <authorList>
            <person name="Matsumoto T."/>
            <person name="Tanaka T."/>
            <person name="Sakai H."/>
            <person name="Amano N."/>
            <person name="Kanamori H."/>
            <person name="Kurita K."/>
            <person name="Kikuta A."/>
            <person name="Kamiya K."/>
            <person name="Yamamoto M."/>
            <person name="Ikawa H."/>
            <person name="Fujii N."/>
            <person name="Hori K."/>
            <person name="Itoh T."/>
            <person name="Sato K."/>
        </authorList>
    </citation>
    <scope>NUCLEOTIDE SEQUENCE</scope>
    <source>
        <tissue evidence="7">Shoot and root</tissue>
    </source>
</reference>
<proteinExistence type="evidence at transcript level"/>
<comment type="subcellular location">
    <subcellularLocation>
        <location evidence="1">Membrane</location>
        <topology evidence="1">Multi-pass membrane protein</topology>
    </subcellularLocation>
</comment>
<dbReference type="InterPro" id="IPR002229">
    <property type="entry name" value="RhesusRHD"/>
</dbReference>
<organism evidence="7">
    <name type="scientific">Hordeum vulgare subsp. vulgare</name>
    <name type="common">Domesticated barley</name>
    <dbReference type="NCBI Taxonomy" id="112509"/>
    <lineage>
        <taxon>Eukaryota</taxon>
        <taxon>Viridiplantae</taxon>
        <taxon>Streptophyta</taxon>
        <taxon>Embryophyta</taxon>
        <taxon>Tracheophyta</taxon>
        <taxon>Spermatophyta</taxon>
        <taxon>Magnoliopsida</taxon>
        <taxon>Liliopsida</taxon>
        <taxon>Poales</taxon>
        <taxon>Poaceae</taxon>
        <taxon>BOP clade</taxon>
        <taxon>Pooideae</taxon>
        <taxon>Triticodae</taxon>
        <taxon>Triticeae</taxon>
        <taxon>Hordeinae</taxon>
        <taxon>Hordeum</taxon>
    </lineage>
</organism>
<feature type="transmembrane region" description="Helical" evidence="6">
    <location>
        <begin position="316"/>
        <end position="334"/>
    </location>
</feature>
<protein>
    <submittedName>
        <fullName evidence="7">Predicted protein</fullName>
    </submittedName>
</protein>
<evidence type="ECO:0000256" key="5">
    <source>
        <dbReference type="SAM" id="MobiDB-lite"/>
    </source>
</evidence>
<feature type="transmembrane region" description="Helical" evidence="6">
    <location>
        <begin position="346"/>
        <end position="368"/>
    </location>
</feature>